<dbReference type="Pfam" id="PF14542">
    <property type="entry name" value="Acetyltransf_CG"/>
    <property type="match status" value="1"/>
</dbReference>
<proteinExistence type="predicted"/>
<dbReference type="PANTHER" id="PTHR31435">
    <property type="entry name" value="PROTEIN NATD1"/>
    <property type="match status" value="1"/>
</dbReference>
<dbReference type="EMBL" id="QCZH01000020">
    <property type="protein sequence ID" value="PWA07651.1"/>
    <property type="molecule type" value="Genomic_DNA"/>
</dbReference>
<keyword evidence="3" id="KW-1185">Reference proteome</keyword>
<dbReference type="PANTHER" id="PTHR31435:SF10">
    <property type="entry name" value="BSR4717 PROTEIN"/>
    <property type="match status" value="1"/>
</dbReference>
<protein>
    <submittedName>
        <fullName evidence="2">GNAT family N-acetyltransferase</fullName>
    </submittedName>
</protein>
<name>A0A2U1JR69_9FLAO</name>
<dbReference type="InterPro" id="IPR016181">
    <property type="entry name" value="Acyl_CoA_acyltransferase"/>
</dbReference>
<organism evidence="2 3">
    <name type="scientific">Flavobacterium laiguense</name>
    <dbReference type="NCBI Taxonomy" id="2169409"/>
    <lineage>
        <taxon>Bacteria</taxon>
        <taxon>Pseudomonadati</taxon>
        <taxon>Bacteroidota</taxon>
        <taxon>Flavobacteriia</taxon>
        <taxon>Flavobacteriales</taxon>
        <taxon>Flavobacteriaceae</taxon>
        <taxon>Flavobacterium</taxon>
    </lineage>
</organism>
<evidence type="ECO:0000313" key="2">
    <source>
        <dbReference type="EMBL" id="PWA07651.1"/>
    </source>
</evidence>
<evidence type="ECO:0000259" key="1">
    <source>
        <dbReference type="PROSITE" id="PS51729"/>
    </source>
</evidence>
<dbReference type="GO" id="GO:0016740">
    <property type="term" value="F:transferase activity"/>
    <property type="evidence" value="ECO:0007669"/>
    <property type="project" value="UniProtKB-KW"/>
</dbReference>
<accession>A0A2U1JR69</accession>
<dbReference type="PROSITE" id="PS51729">
    <property type="entry name" value="GNAT_YJDJ"/>
    <property type="match status" value="1"/>
</dbReference>
<dbReference type="InterPro" id="IPR031165">
    <property type="entry name" value="GNAT_YJDJ"/>
</dbReference>
<comment type="caution">
    <text evidence="2">The sequence shown here is derived from an EMBL/GenBank/DDBJ whole genome shotgun (WGS) entry which is preliminary data.</text>
</comment>
<reference evidence="2 3" key="1">
    <citation type="submission" date="2018-04" db="EMBL/GenBank/DDBJ databases">
        <title>Flavobacterium sp. nov., isolated from glacier ice.</title>
        <authorList>
            <person name="Liu Q."/>
            <person name="Xin Y.-H."/>
        </authorList>
    </citation>
    <scope>NUCLEOTIDE SEQUENCE [LARGE SCALE GENOMIC DNA]</scope>
    <source>
        <strain evidence="2 3">LB2P30</strain>
    </source>
</reference>
<dbReference type="CDD" id="cd04301">
    <property type="entry name" value="NAT_SF"/>
    <property type="match status" value="1"/>
</dbReference>
<dbReference type="Proteomes" id="UP000245618">
    <property type="component" value="Unassembled WGS sequence"/>
</dbReference>
<dbReference type="SUPFAM" id="SSF55729">
    <property type="entry name" value="Acyl-CoA N-acyltransferases (Nat)"/>
    <property type="match status" value="1"/>
</dbReference>
<dbReference type="Gene3D" id="3.40.630.30">
    <property type="match status" value="1"/>
</dbReference>
<dbReference type="InterPro" id="IPR045057">
    <property type="entry name" value="Gcn5-rel_NAT"/>
</dbReference>
<dbReference type="AlphaFoldDB" id="A0A2U1JR69"/>
<sequence length="94" mass="10609">MNETVNIEFNDKNGNFNITSEGRKVALMTFVFAGPDKIIINHTEVSPVFNGKGLGLKLVEKAVEVAREKKWTIIPLCPFAKKTFDRNPQFKDVL</sequence>
<evidence type="ECO:0000313" key="3">
    <source>
        <dbReference type="Proteomes" id="UP000245618"/>
    </source>
</evidence>
<feature type="domain" description="N-acetyltransferase" evidence="1">
    <location>
        <begin position="8"/>
        <end position="94"/>
    </location>
</feature>
<keyword evidence="2" id="KW-0808">Transferase</keyword>
<dbReference type="OrthoDB" id="9793389at2"/>
<dbReference type="RefSeq" id="WP_116764241.1">
    <property type="nucleotide sequence ID" value="NZ_QCZH01000020.1"/>
</dbReference>
<gene>
    <name evidence="2" type="ORF">DB891_14190</name>
</gene>